<dbReference type="PATRIC" id="fig|42253.5.peg.4098"/>
<gene>
    <name evidence="1" type="ORF">NITMOv2_4150</name>
</gene>
<evidence type="ECO:0000313" key="2">
    <source>
        <dbReference type="Proteomes" id="UP000069205"/>
    </source>
</evidence>
<name>A0A0K2GHX3_NITMO</name>
<accession>A0A0K2GHX3</accession>
<proteinExistence type="predicted"/>
<sequence>MLPLDGERGGPYAGRIQCRRAEGRRSGRSGGEYGKAVRALQEEAHTQAESLPVAVELSPTDFEQRISDAATAREKIADFERILPPLIVNVALLSLDRQSAETLRQSPFPIGARDG</sequence>
<dbReference type="KEGG" id="nmv:NITMOv2_4150"/>
<keyword evidence="2" id="KW-1185">Reference proteome</keyword>
<dbReference type="Proteomes" id="UP000069205">
    <property type="component" value="Chromosome"/>
</dbReference>
<dbReference type="AlphaFoldDB" id="A0A0K2GHX3"/>
<organism evidence="1 2">
    <name type="scientific">Nitrospira moscoviensis</name>
    <dbReference type="NCBI Taxonomy" id="42253"/>
    <lineage>
        <taxon>Bacteria</taxon>
        <taxon>Pseudomonadati</taxon>
        <taxon>Nitrospirota</taxon>
        <taxon>Nitrospiria</taxon>
        <taxon>Nitrospirales</taxon>
        <taxon>Nitrospiraceae</taxon>
        <taxon>Nitrospira</taxon>
    </lineage>
</organism>
<evidence type="ECO:0000313" key="1">
    <source>
        <dbReference type="EMBL" id="ALA60531.1"/>
    </source>
</evidence>
<dbReference type="EMBL" id="CP011801">
    <property type="protein sequence ID" value="ALA60531.1"/>
    <property type="molecule type" value="Genomic_DNA"/>
</dbReference>
<protein>
    <submittedName>
        <fullName evidence="1">Uncharacterized protein</fullName>
    </submittedName>
</protein>
<reference evidence="1 2" key="1">
    <citation type="journal article" date="2015" name="Proc. Natl. Acad. Sci. U.S.A.">
        <title>Expanded metabolic versatility of ubiquitous nitrite-oxidizing bacteria from the genus Nitrospira.</title>
        <authorList>
            <person name="Koch H."/>
            <person name="Lucker S."/>
            <person name="Albertsen M."/>
            <person name="Kitzinger K."/>
            <person name="Herbold C."/>
            <person name="Spieck E."/>
            <person name="Nielsen P.H."/>
            <person name="Wagner M."/>
            <person name="Daims H."/>
        </authorList>
    </citation>
    <scope>NUCLEOTIDE SEQUENCE [LARGE SCALE GENOMIC DNA]</scope>
    <source>
        <strain evidence="1 2">NSP M-1</strain>
    </source>
</reference>
<dbReference type="STRING" id="42253.NITMOv2_4150"/>